<dbReference type="AlphaFoldDB" id="X1KM03"/>
<dbReference type="EMBL" id="BARV01007447">
    <property type="protein sequence ID" value="GAI08112.1"/>
    <property type="molecule type" value="Genomic_DNA"/>
</dbReference>
<protein>
    <recommendedName>
        <fullName evidence="5">S-adenosyl-L-homocysteine hydrolase NAD binding domain-containing protein</fullName>
    </recommendedName>
</protein>
<name>X1KM03_9ZZZZ</name>
<dbReference type="Gene3D" id="3.40.50.720">
    <property type="entry name" value="NAD(P)-binding Rossmann-like Domain"/>
    <property type="match status" value="1"/>
</dbReference>
<dbReference type="InterPro" id="IPR036291">
    <property type="entry name" value="NAD(P)-bd_dom_sf"/>
</dbReference>
<dbReference type="Pfam" id="PF00670">
    <property type="entry name" value="AdoHcyase_NAD"/>
    <property type="match status" value="1"/>
</dbReference>
<dbReference type="InterPro" id="IPR020082">
    <property type="entry name" value="S-Ado-L-homoCys_hydrolase_CS"/>
</dbReference>
<dbReference type="GO" id="GO:0005829">
    <property type="term" value="C:cytosol"/>
    <property type="evidence" value="ECO:0007669"/>
    <property type="project" value="TreeGrafter"/>
</dbReference>
<feature type="non-terminal residue" evidence="6">
    <location>
        <position position="312"/>
    </location>
</feature>
<gene>
    <name evidence="6" type="ORF">S06H3_15161</name>
</gene>
<keyword evidence="3" id="KW-0554">One-carbon metabolism</keyword>
<dbReference type="PROSITE" id="PS00739">
    <property type="entry name" value="ADOHCYASE_2"/>
    <property type="match status" value="1"/>
</dbReference>
<dbReference type="InterPro" id="IPR015878">
    <property type="entry name" value="Ado_hCys_hydrolase_NAD-bd"/>
</dbReference>
<evidence type="ECO:0000256" key="4">
    <source>
        <dbReference type="ARBA" id="ARBA00023027"/>
    </source>
</evidence>
<accession>X1KM03</accession>
<organism evidence="6">
    <name type="scientific">marine sediment metagenome</name>
    <dbReference type="NCBI Taxonomy" id="412755"/>
    <lineage>
        <taxon>unclassified sequences</taxon>
        <taxon>metagenomes</taxon>
        <taxon>ecological metagenomes</taxon>
    </lineage>
</organism>
<evidence type="ECO:0000259" key="5">
    <source>
        <dbReference type="Pfam" id="PF00670"/>
    </source>
</evidence>
<dbReference type="SUPFAM" id="SSF51735">
    <property type="entry name" value="NAD(P)-binding Rossmann-fold domains"/>
    <property type="match status" value="1"/>
</dbReference>
<reference evidence="6" key="1">
    <citation type="journal article" date="2014" name="Front. Microbiol.">
        <title>High frequency of phylogenetically diverse reductive dehalogenase-homologous genes in deep subseafloor sedimentary metagenomes.</title>
        <authorList>
            <person name="Kawai M."/>
            <person name="Futagami T."/>
            <person name="Toyoda A."/>
            <person name="Takaki Y."/>
            <person name="Nishi S."/>
            <person name="Hori S."/>
            <person name="Arai W."/>
            <person name="Tsubouchi T."/>
            <person name="Morono Y."/>
            <person name="Uchiyama I."/>
            <person name="Ito T."/>
            <person name="Fujiyama A."/>
            <person name="Inagaki F."/>
            <person name="Takami H."/>
        </authorList>
    </citation>
    <scope>NUCLEOTIDE SEQUENCE</scope>
    <source>
        <strain evidence="6">Expedition CK06-06</strain>
    </source>
</reference>
<dbReference type="GO" id="GO:0006730">
    <property type="term" value="P:one-carbon metabolic process"/>
    <property type="evidence" value="ECO:0007669"/>
    <property type="project" value="UniProtKB-KW"/>
</dbReference>
<feature type="domain" description="S-adenosyl-L-homocysteine hydrolase NAD binding" evidence="5">
    <location>
        <begin position="242"/>
        <end position="294"/>
    </location>
</feature>
<dbReference type="PANTHER" id="PTHR23420">
    <property type="entry name" value="ADENOSYLHOMOCYSTEINASE"/>
    <property type="match status" value="1"/>
</dbReference>
<dbReference type="InterPro" id="IPR000043">
    <property type="entry name" value="Adenosylhomocysteinase-like"/>
</dbReference>
<evidence type="ECO:0000313" key="6">
    <source>
        <dbReference type="EMBL" id="GAI08112.1"/>
    </source>
</evidence>
<dbReference type="SUPFAM" id="SSF52283">
    <property type="entry name" value="Formate/glycerate dehydrogenase catalytic domain-like"/>
    <property type="match status" value="1"/>
</dbReference>
<keyword evidence="4" id="KW-0520">NAD</keyword>
<dbReference type="GO" id="GO:0033353">
    <property type="term" value="P:S-adenosylmethionine cycle"/>
    <property type="evidence" value="ECO:0007669"/>
    <property type="project" value="TreeGrafter"/>
</dbReference>
<dbReference type="GO" id="GO:0004013">
    <property type="term" value="F:adenosylhomocysteinase activity"/>
    <property type="evidence" value="ECO:0007669"/>
    <property type="project" value="TreeGrafter"/>
</dbReference>
<dbReference type="PANTHER" id="PTHR23420:SF0">
    <property type="entry name" value="ADENOSYLHOMOCYSTEINASE"/>
    <property type="match status" value="1"/>
</dbReference>
<evidence type="ECO:0000256" key="1">
    <source>
        <dbReference type="ARBA" id="ARBA00001911"/>
    </source>
</evidence>
<dbReference type="InterPro" id="IPR042172">
    <property type="entry name" value="Adenosylhomocyst_ase-like_sf"/>
</dbReference>
<comment type="caution">
    <text evidence="6">The sequence shown here is derived from an EMBL/GenBank/DDBJ whole genome shotgun (WGS) entry which is preliminary data.</text>
</comment>
<sequence length="312" mass="34179">MAVLKFSVAAISAREVIRGLGPYLERMPVQMIPYQKTVSLSFSDTQTIAVASAIARFVRDQNIDPNDATLRTLTLTEEYMPVTHTLKNEYEESKPFRGKNIVVNAHLKEAVFYLCSALVEGGANLFVVPVPYSGEETVFEWLGDLLKAQICAPARTSEDDLRQRYLPVFLDINSSKLDIIIEDGWWVSRAIHEGDYPVKEGIVSIEQTTAGVTDAKRAEEKGELRYPVYAVGAASLKQELENVLSTPESVLANICQAAYISLQGKVVSIAGFGSVGRGLAHLARNHGANVIVVEDVTTDIGKERLLLALLLG</sequence>
<comment type="cofactor">
    <cofactor evidence="1">
        <name>NAD(+)</name>
        <dbReference type="ChEBI" id="CHEBI:57540"/>
    </cofactor>
</comment>
<comment type="similarity">
    <text evidence="2">Belongs to the adenosylhomocysteinase family.</text>
</comment>
<evidence type="ECO:0000256" key="3">
    <source>
        <dbReference type="ARBA" id="ARBA00022563"/>
    </source>
</evidence>
<evidence type="ECO:0000256" key="2">
    <source>
        <dbReference type="ARBA" id="ARBA00007122"/>
    </source>
</evidence>
<dbReference type="Gene3D" id="3.40.50.1480">
    <property type="entry name" value="Adenosylhomocysteinase-like"/>
    <property type="match status" value="1"/>
</dbReference>
<proteinExistence type="inferred from homology"/>